<dbReference type="EMBL" id="VCIA01000001">
    <property type="protein sequence ID" value="TMN21846.1"/>
    <property type="molecule type" value="Genomic_DNA"/>
</dbReference>
<dbReference type="OrthoDB" id="2974108at2"/>
<protein>
    <recommendedName>
        <fullName evidence="3">Flagellar protein</fullName>
    </recommendedName>
</protein>
<dbReference type="RefSeq" id="WP_138602651.1">
    <property type="nucleotide sequence ID" value="NZ_VCIA01000001.1"/>
</dbReference>
<dbReference type="Proteomes" id="UP000306980">
    <property type="component" value="Unassembled WGS sequence"/>
</dbReference>
<gene>
    <name evidence="1" type="ORF">FFL34_06755</name>
</gene>
<reference evidence="1 2" key="1">
    <citation type="submission" date="2019-05" db="EMBL/GenBank/DDBJ databases">
        <title>Genomic analysis of Lentibacillus sp. NKC220-2.</title>
        <authorList>
            <person name="Oh Y.J."/>
        </authorList>
    </citation>
    <scope>NUCLEOTIDE SEQUENCE [LARGE SCALE GENOMIC DNA]</scope>
    <source>
        <strain evidence="1 2">NKC220-2</strain>
    </source>
</reference>
<evidence type="ECO:0008006" key="3">
    <source>
        <dbReference type="Google" id="ProtNLM"/>
    </source>
</evidence>
<name>A0A5S3QMY6_9BACI</name>
<evidence type="ECO:0000313" key="2">
    <source>
        <dbReference type="Proteomes" id="UP000306980"/>
    </source>
</evidence>
<sequence length="71" mass="8005">MKRNGLCVHCGKIDQLMHDLCNECYEIEQNNIKAVKKVLFKYPNSNAIDLSIKTGISIDGITRLIKKGTLI</sequence>
<comment type="caution">
    <text evidence="1">The sequence shown here is derived from an EMBL/GenBank/DDBJ whole genome shotgun (WGS) entry which is preliminary data.</text>
</comment>
<accession>A0A5S3QMY6</accession>
<proteinExistence type="predicted"/>
<evidence type="ECO:0000313" key="1">
    <source>
        <dbReference type="EMBL" id="TMN21846.1"/>
    </source>
</evidence>
<organism evidence="1 2">
    <name type="scientific">Lentibacillus cibarius</name>
    <dbReference type="NCBI Taxonomy" id="2583219"/>
    <lineage>
        <taxon>Bacteria</taxon>
        <taxon>Bacillati</taxon>
        <taxon>Bacillota</taxon>
        <taxon>Bacilli</taxon>
        <taxon>Bacillales</taxon>
        <taxon>Bacillaceae</taxon>
        <taxon>Lentibacillus</taxon>
    </lineage>
</organism>
<dbReference type="AlphaFoldDB" id="A0A5S3QMY6"/>